<dbReference type="InterPro" id="IPR036165">
    <property type="entry name" value="YefM-like_sf"/>
</dbReference>
<dbReference type="Proteomes" id="UP000189670">
    <property type="component" value="Unassembled WGS sequence"/>
</dbReference>
<organism evidence="3 4">
    <name type="scientific">Candidatus Magnetoglobus multicellularis str. Araruama</name>
    <dbReference type="NCBI Taxonomy" id="890399"/>
    <lineage>
        <taxon>Bacteria</taxon>
        <taxon>Pseudomonadati</taxon>
        <taxon>Thermodesulfobacteriota</taxon>
        <taxon>Desulfobacteria</taxon>
        <taxon>Desulfobacterales</taxon>
        <taxon>Desulfobacteraceae</taxon>
        <taxon>Candidatus Magnetoglobus</taxon>
    </lineage>
</organism>
<dbReference type="EMBL" id="ATBP01000469">
    <property type="protein sequence ID" value="ETR70183.1"/>
    <property type="molecule type" value="Genomic_DNA"/>
</dbReference>
<evidence type="ECO:0000256" key="2">
    <source>
        <dbReference type="RuleBase" id="RU362080"/>
    </source>
</evidence>
<comment type="function">
    <text evidence="2">Antitoxin component of a type II toxin-antitoxin (TA) system.</text>
</comment>
<reference evidence="4" key="1">
    <citation type="submission" date="2012-11" db="EMBL/GenBank/DDBJ databases">
        <authorList>
            <person name="Lucero-Rivera Y.E."/>
            <person name="Tovar-Ramirez D."/>
        </authorList>
    </citation>
    <scope>NUCLEOTIDE SEQUENCE [LARGE SCALE GENOMIC DNA]</scope>
    <source>
        <strain evidence="4">Araruama</strain>
    </source>
</reference>
<protein>
    <recommendedName>
        <fullName evidence="2">Antitoxin</fullName>
    </recommendedName>
</protein>
<comment type="similarity">
    <text evidence="1 2">Belongs to the phD/YefM antitoxin family.</text>
</comment>
<dbReference type="NCBIfam" id="TIGR01552">
    <property type="entry name" value="phd_fam"/>
    <property type="match status" value="1"/>
</dbReference>
<gene>
    <name evidence="3" type="ORF">OMM_08995</name>
</gene>
<name>A0A1V1P5V4_9BACT</name>
<evidence type="ECO:0000313" key="3">
    <source>
        <dbReference type="EMBL" id="ETR70183.1"/>
    </source>
</evidence>
<evidence type="ECO:0000313" key="4">
    <source>
        <dbReference type="Proteomes" id="UP000189670"/>
    </source>
</evidence>
<sequence>MKKWQLQEAKNKFSEVVDNAFKYGPQFITKRGIETVVVISVSEYNKIITPKTSLVDFFRKSPLYGVELDIVRDKSYEREFEL</sequence>
<dbReference type="InterPro" id="IPR006442">
    <property type="entry name" value="Antitoxin_Phd/YefM"/>
</dbReference>
<accession>A0A1V1P5V4</accession>
<proteinExistence type="inferred from homology"/>
<dbReference type="Gene3D" id="3.40.1620.10">
    <property type="entry name" value="YefM-like domain"/>
    <property type="match status" value="1"/>
</dbReference>
<dbReference type="AlphaFoldDB" id="A0A1V1P5V4"/>
<dbReference type="SUPFAM" id="SSF143120">
    <property type="entry name" value="YefM-like"/>
    <property type="match status" value="1"/>
</dbReference>
<dbReference type="Pfam" id="PF02604">
    <property type="entry name" value="PhdYeFM_antitox"/>
    <property type="match status" value="1"/>
</dbReference>
<evidence type="ECO:0000256" key="1">
    <source>
        <dbReference type="ARBA" id="ARBA00009981"/>
    </source>
</evidence>
<comment type="caution">
    <text evidence="3">The sequence shown here is derived from an EMBL/GenBank/DDBJ whole genome shotgun (WGS) entry which is preliminary data.</text>
</comment>